<dbReference type="GO" id="GO:0006261">
    <property type="term" value="P:DNA-templated DNA replication"/>
    <property type="evidence" value="ECO:0007669"/>
    <property type="project" value="UniProtKB-UniRule"/>
</dbReference>
<dbReference type="InterPro" id="IPR002562">
    <property type="entry name" value="3'-5'_exonuclease_dom"/>
</dbReference>
<dbReference type="EMBL" id="DROK01000203">
    <property type="protein sequence ID" value="HHI97582.1"/>
    <property type="molecule type" value="Genomic_DNA"/>
</dbReference>
<evidence type="ECO:0000256" key="11">
    <source>
        <dbReference type="ARBA" id="ARBA00022932"/>
    </source>
</evidence>
<evidence type="ECO:0000256" key="4">
    <source>
        <dbReference type="ARBA" id="ARBA00022679"/>
    </source>
</evidence>
<keyword evidence="10" id="KW-0269">Exonuclease</keyword>
<dbReference type="CDD" id="cd06139">
    <property type="entry name" value="DNA_polA_I_Ecoli_like_exo"/>
    <property type="match status" value="1"/>
</dbReference>
<keyword evidence="5 16" id="KW-0548">Nucleotidyltransferase</keyword>
<keyword evidence="8 16" id="KW-0227">DNA damage</keyword>
<name>A0A7V5P0X3_9BACT</name>
<dbReference type="GO" id="GO:0003887">
    <property type="term" value="F:DNA-directed DNA polymerase activity"/>
    <property type="evidence" value="ECO:0007669"/>
    <property type="project" value="UniProtKB-UniRule"/>
</dbReference>
<dbReference type="NCBIfam" id="TIGR00593">
    <property type="entry name" value="pola"/>
    <property type="match status" value="1"/>
</dbReference>
<reference evidence="19" key="1">
    <citation type="journal article" date="2020" name="mSystems">
        <title>Genome- and Community-Level Interaction Insights into Carbon Utilization and Element Cycling Functions of Hydrothermarchaeota in Hydrothermal Sediment.</title>
        <authorList>
            <person name="Zhou Z."/>
            <person name="Liu Y."/>
            <person name="Xu W."/>
            <person name="Pan J."/>
            <person name="Luo Z.H."/>
            <person name="Li M."/>
        </authorList>
    </citation>
    <scope>NUCLEOTIDE SEQUENCE [LARGE SCALE GENOMIC DNA]</scope>
    <source>
        <strain evidence="19">HyVt-533</strain>
    </source>
</reference>
<dbReference type="CDD" id="cd08637">
    <property type="entry name" value="DNA_pol_A_pol_I_C"/>
    <property type="match status" value="1"/>
</dbReference>
<evidence type="ECO:0000256" key="1">
    <source>
        <dbReference type="ARBA" id="ARBA00007705"/>
    </source>
</evidence>
<sequence length="533" mass="61654">LPWEVFSQVASLLTAEKPLKIGHNVKYDLILLKRHGFTLEGLEGDTMIASYLLDPTRRTHGLDELAEEILGHRMISYKEVTRELAKGESFARVPLAKAKEYACEDAHVTYLLYEYFWPKLKEESLWRVFEEIERPLIQVLARMEMAGIKIDVPYLESLSRELEARLKALEEEIFRLAGERFNLNSSRQLGFILFERLKLPKIKKTPKKTAFSTDNEVLEELSRHHELPRKVLQYRTLAKLKSTYVDALPKMINPATGRLHTSFNQTVTATGRLSSSDPNLQNIPVRGEEGTKIRKAFVPEENWWFLSADYSQIDLRVLAHYSGDENLIEAFRRGEDIHRRTAAEIFGVPLELVTPEMRRMAKTINFGIVYGMSPYGLAKELKISRREAKDFIERYFKRYPGVKRYMEQIVLEARQKGYVETLFGRKRPLPDINSPNRTAREFAERTAINTPIQGTAADIIKLAMIRIDETLQKKNLRTRMLLQVHDELLFECPPEELEEIKEIVRQQMEGVVKLKVPLKVNLATGKNWAEAKA</sequence>
<keyword evidence="12 16" id="KW-0238">DNA-binding</keyword>
<feature type="domain" description="DNA-directed DNA polymerase family A palm" evidence="18">
    <location>
        <begin position="290"/>
        <end position="496"/>
    </location>
</feature>
<dbReference type="InterPro" id="IPR036397">
    <property type="entry name" value="RNaseH_sf"/>
</dbReference>
<evidence type="ECO:0000259" key="18">
    <source>
        <dbReference type="SMART" id="SM00482"/>
    </source>
</evidence>
<dbReference type="PANTHER" id="PTHR10133">
    <property type="entry name" value="DNA POLYMERASE I"/>
    <property type="match status" value="1"/>
</dbReference>
<keyword evidence="7" id="KW-0540">Nuclease</keyword>
<dbReference type="EC" id="2.7.7.7" evidence="2 15"/>
<evidence type="ECO:0000256" key="16">
    <source>
        <dbReference type="RuleBase" id="RU004460"/>
    </source>
</evidence>
<dbReference type="NCBIfam" id="NF004397">
    <property type="entry name" value="PRK05755.1"/>
    <property type="match status" value="1"/>
</dbReference>
<dbReference type="InterPro" id="IPR012337">
    <property type="entry name" value="RNaseH-like_sf"/>
</dbReference>
<protein>
    <recommendedName>
        <fullName evidence="3 15">DNA polymerase I</fullName>
        <ecNumber evidence="2 15">2.7.7.7</ecNumber>
    </recommendedName>
</protein>
<evidence type="ECO:0000256" key="14">
    <source>
        <dbReference type="ARBA" id="ARBA00049244"/>
    </source>
</evidence>
<keyword evidence="6 16" id="KW-0235">DNA replication</keyword>
<dbReference type="Pfam" id="PF00476">
    <property type="entry name" value="DNA_pol_A"/>
    <property type="match status" value="1"/>
</dbReference>
<dbReference type="AlphaFoldDB" id="A0A7V5P0X3"/>
<dbReference type="Gene3D" id="1.10.150.20">
    <property type="entry name" value="5' to 3' exonuclease, C-terminal subdomain"/>
    <property type="match status" value="1"/>
</dbReference>
<dbReference type="InterPro" id="IPR018320">
    <property type="entry name" value="DNA_polymerase_1"/>
</dbReference>
<dbReference type="Gene3D" id="3.30.420.10">
    <property type="entry name" value="Ribonuclease H-like superfamily/Ribonuclease H"/>
    <property type="match status" value="1"/>
</dbReference>
<comment type="catalytic activity">
    <reaction evidence="14 16">
        <text>DNA(n) + a 2'-deoxyribonucleoside 5'-triphosphate = DNA(n+1) + diphosphate</text>
        <dbReference type="Rhea" id="RHEA:22508"/>
        <dbReference type="Rhea" id="RHEA-COMP:17339"/>
        <dbReference type="Rhea" id="RHEA-COMP:17340"/>
        <dbReference type="ChEBI" id="CHEBI:33019"/>
        <dbReference type="ChEBI" id="CHEBI:61560"/>
        <dbReference type="ChEBI" id="CHEBI:173112"/>
        <dbReference type="EC" id="2.7.7.7"/>
    </reaction>
</comment>
<dbReference type="InterPro" id="IPR043502">
    <property type="entry name" value="DNA/RNA_pol_sf"/>
</dbReference>
<dbReference type="SMART" id="SM00482">
    <property type="entry name" value="POLAc"/>
    <property type="match status" value="1"/>
</dbReference>
<dbReference type="InterPro" id="IPR001098">
    <property type="entry name" value="DNA-dir_DNA_pol_A_palm_dom"/>
</dbReference>
<evidence type="ECO:0000313" key="19">
    <source>
        <dbReference type="EMBL" id="HHI97582.1"/>
    </source>
</evidence>
<dbReference type="SUPFAM" id="SSF56672">
    <property type="entry name" value="DNA/RNA polymerases"/>
    <property type="match status" value="1"/>
</dbReference>
<keyword evidence="4 16" id="KW-0808">Transferase</keyword>
<comment type="caution">
    <text evidence="19">The sequence shown here is derived from an EMBL/GenBank/DDBJ whole genome shotgun (WGS) entry which is preliminary data.</text>
</comment>
<feature type="non-terminal residue" evidence="19">
    <location>
        <position position="1"/>
    </location>
</feature>
<evidence type="ECO:0000256" key="15">
    <source>
        <dbReference type="NCBIfam" id="TIGR00593"/>
    </source>
</evidence>
<dbReference type="SUPFAM" id="SSF53098">
    <property type="entry name" value="Ribonuclease H-like"/>
    <property type="match status" value="1"/>
</dbReference>
<evidence type="ECO:0000256" key="8">
    <source>
        <dbReference type="ARBA" id="ARBA00022763"/>
    </source>
</evidence>
<dbReference type="GO" id="GO:0006302">
    <property type="term" value="P:double-strand break repair"/>
    <property type="evidence" value="ECO:0007669"/>
    <property type="project" value="TreeGrafter"/>
</dbReference>
<evidence type="ECO:0000256" key="13">
    <source>
        <dbReference type="ARBA" id="ARBA00023204"/>
    </source>
</evidence>
<evidence type="ECO:0000256" key="12">
    <source>
        <dbReference type="ARBA" id="ARBA00023125"/>
    </source>
</evidence>
<evidence type="ECO:0000256" key="7">
    <source>
        <dbReference type="ARBA" id="ARBA00022722"/>
    </source>
</evidence>
<dbReference type="Pfam" id="PF01612">
    <property type="entry name" value="DNA_pol_A_exo1"/>
    <property type="match status" value="1"/>
</dbReference>
<organism evidence="19">
    <name type="scientific">Thermodesulfatator atlanticus</name>
    <dbReference type="NCBI Taxonomy" id="501497"/>
    <lineage>
        <taxon>Bacteria</taxon>
        <taxon>Pseudomonadati</taxon>
        <taxon>Thermodesulfobacteriota</taxon>
        <taxon>Thermodesulfobacteria</taxon>
        <taxon>Thermodesulfobacteriales</taxon>
        <taxon>Thermodesulfatatoraceae</taxon>
        <taxon>Thermodesulfatator</taxon>
    </lineage>
</organism>
<dbReference type="Gene3D" id="1.20.1060.10">
    <property type="entry name" value="Taq DNA Polymerase, Chain T, domain 4"/>
    <property type="match status" value="1"/>
</dbReference>
<keyword evidence="11 16" id="KW-0239">DNA-directed DNA polymerase</keyword>
<evidence type="ECO:0000256" key="17">
    <source>
        <dbReference type="SAM" id="Coils"/>
    </source>
</evidence>
<accession>A0A7V5P0X3</accession>
<keyword evidence="13 16" id="KW-0234">DNA repair</keyword>
<dbReference type="GO" id="GO:0003677">
    <property type="term" value="F:DNA binding"/>
    <property type="evidence" value="ECO:0007669"/>
    <property type="project" value="UniProtKB-UniRule"/>
</dbReference>
<evidence type="ECO:0000256" key="5">
    <source>
        <dbReference type="ARBA" id="ARBA00022695"/>
    </source>
</evidence>
<comment type="similarity">
    <text evidence="1 16">Belongs to the DNA polymerase type-A family.</text>
</comment>
<dbReference type="GO" id="GO:0008408">
    <property type="term" value="F:3'-5' exonuclease activity"/>
    <property type="evidence" value="ECO:0007669"/>
    <property type="project" value="InterPro"/>
</dbReference>
<dbReference type="Proteomes" id="UP000886101">
    <property type="component" value="Unassembled WGS sequence"/>
</dbReference>
<evidence type="ECO:0000256" key="3">
    <source>
        <dbReference type="ARBA" id="ARBA00020311"/>
    </source>
</evidence>
<keyword evidence="17" id="KW-0175">Coiled coil</keyword>
<evidence type="ECO:0000256" key="9">
    <source>
        <dbReference type="ARBA" id="ARBA00022801"/>
    </source>
</evidence>
<dbReference type="PANTHER" id="PTHR10133:SF27">
    <property type="entry name" value="DNA POLYMERASE NU"/>
    <property type="match status" value="1"/>
</dbReference>
<evidence type="ECO:0000256" key="6">
    <source>
        <dbReference type="ARBA" id="ARBA00022705"/>
    </source>
</evidence>
<dbReference type="PRINTS" id="PR00868">
    <property type="entry name" value="DNAPOLI"/>
</dbReference>
<dbReference type="InterPro" id="IPR002298">
    <property type="entry name" value="DNA_polymerase_A"/>
</dbReference>
<dbReference type="InterPro" id="IPR019760">
    <property type="entry name" value="DNA-dir_DNA_pol_A_CS"/>
</dbReference>
<feature type="coiled-coil region" evidence="17">
    <location>
        <begin position="152"/>
        <end position="179"/>
    </location>
</feature>
<dbReference type="PROSITE" id="PS00447">
    <property type="entry name" value="DNA_POLYMERASE_A"/>
    <property type="match status" value="1"/>
</dbReference>
<proteinExistence type="inferred from homology"/>
<evidence type="ECO:0000256" key="2">
    <source>
        <dbReference type="ARBA" id="ARBA00012417"/>
    </source>
</evidence>
<keyword evidence="9" id="KW-0378">Hydrolase</keyword>
<dbReference type="FunFam" id="1.20.1060.10:FF:000001">
    <property type="entry name" value="DNA polymerase I"/>
    <property type="match status" value="1"/>
</dbReference>
<gene>
    <name evidence="16 19" type="primary">polA</name>
    <name evidence="19" type="ORF">ENJ96_06990</name>
</gene>
<dbReference type="Gene3D" id="3.30.70.370">
    <property type="match status" value="1"/>
</dbReference>
<evidence type="ECO:0000256" key="10">
    <source>
        <dbReference type="ARBA" id="ARBA00022839"/>
    </source>
</evidence>
<dbReference type="FunFam" id="1.10.150.20:FF:000002">
    <property type="entry name" value="DNA polymerase I"/>
    <property type="match status" value="1"/>
</dbReference>